<organism evidence="9 10">
    <name type="scientific">Pleuronectes platessa</name>
    <name type="common">European plaice</name>
    <dbReference type="NCBI Taxonomy" id="8262"/>
    <lineage>
        <taxon>Eukaryota</taxon>
        <taxon>Metazoa</taxon>
        <taxon>Chordata</taxon>
        <taxon>Craniata</taxon>
        <taxon>Vertebrata</taxon>
        <taxon>Euteleostomi</taxon>
        <taxon>Actinopterygii</taxon>
        <taxon>Neopterygii</taxon>
        <taxon>Teleostei</taxon>
        <taxon>Neoteleostei</taxon>
        <taxon>Acanthomorphata</taxon>
        <taxon>Carangaria</taxon>
        <taxon>Pleuronectiformes</taxon>
        <taxon>Pleuronectoidei</taxon>
        <taxon>Pleuronectidae</taxon>
        <taxon>Pleuronectes</taxon>
    </lineage>
</organism>
<dbReference type="GO" id="GO:0046872">
    <property type="term" value="F:metal ion binding"/>
    <property type="evidence" value="ECO:0007669"/>
    <property type="project" value="UniProtKB-KW"/>
</dbReference>
<evidence type="ECO:0000256" key="2">
    <source>
        <dbReference type="ARBA" id="ARBA00001946"/>
    </source>
</evidence>
<dbReference type="PROSITE" id="PS51462">
    <property type="entry name" value="NUDIX"/>
    <property type="match status" value="1"/>
</dbReference>
<evidence type="ECO:0000256" key="5">
    <source>
        <dbReference type="ARBA" id="ARBA00022842"/>
    </source>
</evidence>
<reference evidence="9" key="1">
    <citation type="submission" date="2020-03" db="EMBL/GenBank/DDBJ databases">
        <authorList>
            <person name="Weist P."/>
        </authorList>
    </citation>
    <scope>NUCLEOTIDE SEQUENCE</scope>
</reference>
<name>A0A9N7TN01_PLEPL</name>
<sequence>MKYQERASIAHRSRGSAPRPAHSLRDTRPELLHVKELVTDSPAAQWKQMFRAPQILTWSCPTRSWLLLRACPLAALSEHTAAVCQGARHVSGNRCEGIPGGVRSDEGLSSLSKETVSNSIHSRVFNWEGDNHHLREVSFHNSVAKTIVSSRHQTSQLSTSTKPVPDSWKSTVLKVSGQNPQAVSPHQGCLTNTCCLLPWRRPLDFFHLSLSSTNKSQCNPHSHLYHRWHIASLSALTSQILNHFHSRSRATSHFLQQSRGIHQASPHLVDDWRDCLSPENENRCRQSLRANLKLYDTARWSKAASQSKGEKQLKYASVLVTLCTVEGQPSFLFTLRSLKLGRNKGDVSFAGGKSDPSDRDVVATALRETWEELGVNVAADRVWGVLKPLRDNTGMMIVPVLANLGPVEELSFKPNPEEVEEIFTLPLSHLCNPRNCGYTHFRSGDKVRTETHGLDCYEH</sequence>
<keyword evidence="5" id="KW-0460">Magnesium</keyword>
<gene>
    <name evidence="9" type="ORF">PLEPLA_LOCUS3645</name>
</gene>
<keyword evidence="10" id="KW-1185">Reference proteome</keyword>
<evidence type="ECO:0000313" key="9">
    <source>
        <dbReference type="EMBL" id="CAB1415926.1"/>
    </source>
</evidence>
<dbReference type="PANTHER" id="PTHR12992:SF11">
    <property type="entry name" value="MITOCHONDRIAL COENZYME A DIPHOSPHATASE NUDT8"/>
    <property type="match status" value="1"/>
</dbReference>
<dbReference type="SUPFAM" id="SSF55811">
    <property type="entry name" value="Nudix"/>
    <property type="match status" value="1"/>
</dbReference>
<dbReference type="Proteomes" id="UP001153269">
    <property type="component" value="Unassembled WGS sequence"/>
</dbReference>
<accession>A0A9N7TN01</accession>
<evidence type="ECO:0000256" key="1">
    <source>
        <dbReference type="ARBA" id="ARBA00001936"/>
    </source>
</evidence>
<dbReference type="CDD" id="cd03426">
    <property type="entry name" value="NUDIX_CoAse_Nudt7"/>
    <property type="match status" value="1"/>
</dbReference>
<comment type="caution">
    <text evidence="9">The sequence shown here is derived from an EMBL/GenBank/DDBJ whole genome shotgun (WGS) entry which is preliminary data.</text>
</comment>
<evidence type="ECO:0000259" key="8">
    <source>
        <dbReference type="PROSITE" id="PS51462"/>
    </source>
</evidence>
<feature type="region of interest" description="Disordered" evidence="7">
    <location>
        <begin position="1"/>
        <end position="27"/>
    </location>
</feature>
<feature type="domain" description="Nudix hydrolase" evidence="8">
    <location>
        <begin position="313"/>
        <end position="449"/>
    </location>
</feature>
<evidence type="ECO:0000256" key="6">
    <source>
        <dbReference type="ARBA" id="ARBA00023211"/>
    </source>
</evidence>
<dbReference type="InterPro" id="IPR015797">
    <property type="entry name" value="NUDIX_hydrolase-like_dom_sf"/>
</dbReference>
<evidence type="ECO:0000256" key="3">
    <source>
        <dbReference type="ARBA" id="ARBA00022723"/>
    </source>
</evidence>
<dbReference type="AlphaFoldDB" id="A0A9N7TN01"/>
<keyword evidence="4" id="KW-0378">Hydrolase</keyword>
<dbReference type="Pfam" id="PF00293">
    <property type="entry name" value="NUDIX"/>
    <property type="match status" value="1"/>
</dbReference>
<keyword evidence="6" id="KW-0464">Manganese</keyword>
<proteinExistence type="predicted"/>
<evidence type="ECO:0000313" key="10">
    <source>
        <dbReference type="Proteomes" id="UP001153269"/>
    </source>
</evidence>
<dbReference type="Gene3D" id="3.90.79.10">
    <property type="entry name" value="Nucleoside Triphosphate Pyrophosphohydrolase"/>
    <property type="match status" value="1"/>
</dbReference>
<dbReference type="EMBL" id="CADEAL010000180">
    <property type="protein sequence ID" value="CAB1415926.1"/>
    <property type="molecule type" value="Genomic_DNA"/>
</dbReference>
<dbReference type="InterPro" id="IPR000086">
    <property type="entry name" value="NUDIX_hydrolase_dom"/>
</dbReference>
<comment type="cofactor">
    <cofactor evidence="1">
        <name>Mn(2+)</name>
        <dbReference type="ChEBI" id="CHEBI:29035"/>
    </cofactor>
</comment>
<evidence type="ECO:0000256" key="4">
    <source>
        <dbReference type="ARBA" id="ARBA00022801"/>
    </source>
</evidence>
<evidence type="ECO:0000256" key="7">
    <source>
        <dbReference type="SAM" id="MobiDB-lite"/>
    </source>
</evidence>
<comment type="cofactor">
    <cofactor evidence="2">
        <name>Mg(2+)</name>
        <dbReference type="ChEBI" id="CHEBI:18420"/>
    </cofactor>
</comment>
<keyword evidence="3" id="KW-0479">Metal-binding</keyword>
<dbReference type="PANTHER" id="PTHR12992">
    <property type="entry name" value="NUDIX HYDROLASE"/>
    <property type="match status" value="1"/>
</dbReference>
<protein>
    <recommendedName>
        <fullName evidence="8">Nudix hydrolase domain-containing protein</fullName>
    </recommendedName>
</protein>
<dbReference type="InterPro" id="IPR045121">
    <property type="entry name" value="CoAse"/>
</dbReference>
<dbReference type="GO" id="GO:0010945">
    <property type="term" value="F:coenzyme A diphosphatase activity"/>
    <property type="evidence" value="ECO:0007669"/>
    <property type="project" value="InterPro"/>
</dbReference>